<dbReference type="EMBL" id="NBNE01004343">
    <property type="protein sequence ID" value="OWZ05611.1"/>
    <property type="molecule type" value="Genomic_DNA"/>
</dbReference>
<reference evidence="2" key="1">
    <citation type="submission" date="2017-03" db="EMBL/GenBank/DDBJ databases">
        <title>Phytopthora megakarya and P. palmivora, two closely related causual agents of cacao black pod achieved similar genome size and gene model numbers by different mechanisms.</title>
        <authorList>
            <person name="Ali S."/>
            <person name="Shao J."/>
            <person name="Larry D.J."/>
            <person name="Kronmiller B."/>
            <person name="Shen D."/>
            <person name="Strem M.D."/>
            <person name="Melnick R.L."/>
            <person name="Guiltinan M.J."/>
            <person name="Tyler B.M."/>
            <person name="Meinhardt L.W."/>
            <person name="Bailey B.A."/>
        </authorList>
    </citation>
    <scope>NUCLEOTIDE SEQUENCE [LARGE SCALE GENOMIC DNA]</scope>
    <source>
        <strain evidence="2">zdho120</strain>
    </source>
</reference>
<gene>
    <name evidence="1" type="ORF">PHMEG_00022271</name>
</gene>
<evidence type="ECO:0000313" key="2">
    <source>
        <dbReference type="Proteomes" id="UP000198211"/>
    </source>
</evidence>
<sequence length="169" mass="19171">MPFARHDVEQAVWDSMGKGGIQNSRNRFITGDYTAENTRTSSWRSTYSRDRLKLDVLIRKVARRFAAENCTIVVCRMLMQPTSYGSISLSGLQYLENRYVVIQNGQNGPLPDLGQTTTISCYLEVERQNTRAGVHPPGILKNYEINAWTNLVADRAQILENLLLERATC</sequence>
<name>A0A225VJ70_9STRA</name>
<organism evidence="1 2">
    <name type="scientific">Phytophthora megakarya</name>
    <dbReference type="NCBI Taxonomy" id="4795"/>
    <lineage>
        <taxon>Eukaryota</taxon>
        <taxon>Sar</taxon>
        <taxon>Stramenopiles</taxon>
        <taxon>Oomycota</taxon>
        <taxon>Peronosporomycetes</taxon>
        <taxon>Peronosporales</taxon>
        <taxon>Peronosporaceae</taxon>
        <taxon>Phytophthora</taxon>
    </lineage>
</organism>
<dbReference type="OrthoDB" id="167336at2759"/>
<dbReference type="Proteomes" id="UP000198211">
    <property type="component" value="Unassembled WGS sequence"/>
</dbReference>
<comment type="caution">
    <text evidence="1">The sequence shown here is derived from an EMBL/GenBank/DDBJ whole genome shotgun (WGS) entry which is preliminary data.</text>
</comment>
<keyword evidence="2" id="KW-1185">Reference proteome</keyword>
<proteinExistence type="predicted"/>
<evidence type="ECO:0000313" key="1">
    <source>
        <dbReference type="EMBL" id="OWZ05611.1"/>
    </source>
</evidence>
<dbReference type="AlphaFoldDB" id="A0A225VJ70"/>
<protein>
    <submittedName>
        <fullName evidence="1">Uncharacterized protein</fullName>
    </submittedName>
</protein>
<accession>A0A225VJ70</accession>